<organism evidence="1 2">
    <name type="scientific">Runella rosea</name>
    <dbReference type="NCBI Taxonomy" id="2259595"/>
    <lineage>
        <taxon>Bacteria</taxon>
        <taxon>Pseudomonadati</taxon>
        <taxon>Bacteroidota</taxon>
        <taxon>Cytophagia</taxon>
        <taxon>Cytophagales</taxon>
        <taxon>Spirosomataceae</taxon>
        <taxon>Runella</taxon>
    </lineage>
</organism>
<name>A0A344TJV5_9BACT</name>
<evidence type="ECO:0000313" key="2">
    <source>
        <dbReference type="Proteomes" id="UP000251993"/>
    </source>
</evidence>
<evidence type="ECO:0000313" key="1">
    <source>
        <dbReference type="EMBL" id="AXE18926.1"/>
    </source>
</evidence>
<dbReference type="AlphaFoldDB" id="A0A344TJV5"/>
<sequence length="128" mass="14385">MSLVGCKEKKLSPEELQPFVGKWRLDAVEPAKDVKRWEIVPPKNAYLFEIRYDGVILDANGLPACCAPKYLKSGKKVFLIEPKEALMQNPQCALVSCLACDTWNMDVQGDTLIVSYCEGSGRNRFVKM</sequence>
<reference evidence="1 2" key="1">
    <citation type="submission" date="2018-07" db="EMBL/GenBank/DDBJ databases">
        <title>Genome sequencing of Runella.</title>
        <authorList>
            <person name="Baek M.-G."/>
            <person name="Yi H."/>
        </authorList>
    </citation>
    <scope>NUCLEOTIDE SEQUENCE [LARGE SCALE GENOMIC DNA]</scope>
    <source>
        <strain evidence="1 2">HYN0085</strain>
    </source>
</reference>
<dbReference type="OrthoDB" id="953349at2"/>
<accession>A0A344TJV5</accession>
<protein>
    <recommendedName>
        <fullName evidence="3">Lipocalin-like domain-containing protein</fullName>
    </recommendedName>
</protein>
<gene>
    <name evidence="1" type="ORF">DR864_14780</name>
</gene>
<dbReference type="Proteomes" id="UP000251993">
    <property type="component" value="Chromosome"/>
</dbReference>
<proteinExistence type="predicted"/>
<dbReference type="KEGG" id="run:DR864_14780"/>
<dbReference type="EMBL" id="CP030850">
    <property type="protein sequence ID" value="AXE18926.1"/>
    <property type="molecule type" value="Genomic_DNA"/>
</dbReference>
<keyword evidence="2" id="KW-1185">Reference proteome</keyword>
<evidence type="ECO:0008006" key="3">
    <source>
        <dbReference type="Google" id="ProtNLM"/>
    </source>
</evidence>